<feature type="non-terminal residue" evidence="2">
    <location>
        <position position="1"/>
    </location>
</feature>
<reference evidence="2 3" key="1">
    <citation type="submission" date="2019-09" db="EMBL/GenBank/DDBJ databases">
        <title>Bird 10,000 Genomes (B10K) Project - Family phase.</title>
        <authorList>
            <person name="Zhang G."/>
        </authorList>
    </citation>
    <scope>NUCLEOTIDE SEQUENCE [LARGE SCALE GENOMIC DNA]</scope>
    <source>
        <strain evidence="2">B10K-DU-001-06</strain>
        <tissue evidence="2">Muscle</tissue>
    </source>
</reference>
<organism evidence="2 3">
    <name type="scientific">Sakesphorus luctuosus</name>
    <dbReference type="NCBI Taxonomy" id="419690"/>
    <lineage>
        <taxon>Eukaryota</taxon>
        <taxon>Metazoa</taxon>
        <taxon>Chordata</taxon>
        <taxon>Craniata</taxon>
        <taxon>Vertebrata</taxon>
        <taxon>Euteleostomi</taxon>
        <taxon>Archelosauria</taxon>
        <taxon>Archosauria</taxon>
        <taxon>Dinosauria</taxon>
        <taxon>Saurischia</taxon>
        <taxon>Theropoda</taxon>
        <taxon>Coelurosauria</taxon>
        <taxon>Aves</taxon>
        <taxon>Neognathae</taxon>
        <taxon>Neoaves</taxon>
        <taxon>Telluraves</taxon>
        <taxon>Australaves</taxon>
        <taxon>Passeriformes</taxon>
        <taxon>Thamnophilidae</taxon>
        <taxon>Sakesphorus</taxon>
    </lineage>
</organism>
<dbReference type="EMBL" id="VWZD01012610">
    <property type="protein sequence ID" value="NXG11527.1"/>
    <property type="molecule type" value="Genomic_DNA"/>
</dbReference>
<protein>
    <submittedName>
        <fullName evidence="2">ERVV1 protein</fullName>
    </submittedName>
</protein>
<feature type="non-terminal residue" evidence="2">
    <location>
        <position position="58"/>
    </location>
</feature>
<dbReference type="Proteomes" id="UP000558958">
    <property type="component" value="Unassembled WGS sequence"/>
</dbReference>
<dbReference type="Gene3D" id="1.10.287.210">
    <property type="match status" value="1"/>
</dbReference>
<dbReference type="Pfam" id="PF00429">
    <property type="entry name" value="TLV_coat"/>
    <property type="match status" value="1"/>
</dbReference>
<comment type="caution">
    <text evidence="2">The sequence shown here is derived from an EMBL/GenBank/DDBJ whole genome shotgun (WGS) entry which is preliminary data.</text>
</comment>
<evidence type="ECO:0000313" key="2">
    <source>
        <dbReference type="EMBL" id="NXG11527.1"/>
    </source>
</evidence>
<name>A0A7K8Z922_9PASS</name>
<dbReference type="PANTHER" id="PTHR10424">
    <property type="entry name" value="VIRAL ENVELOPE PROTEIN"/>
    <property type="match status" value="1"/>
</dbReference>
<dbReference type="InterPro" id="IPR018154">
    <property type="entry name" value="TLV/ENV_coat_polyprotein"/>
</dbReference>
<evidence type="ECO:0000256" key="1">
    <source>
        <dbReference type="ARBA" id="ARBA00023157"/>
    </source>
</evidence>
<dbReference type="SUPFAM" id="SSF58069">
    <property type="entry name" value="Virus ectodomain"/>
    <property type="match status" value="1"/>
</dbReference>
<proteinExistence type="predicted"/>
<keyword evidence="1" id="KW-1015">Disulfide bond</keyword>
<accession>A0A7K8Z922</accession>
<evidence type="ECO:0000313" key="3">
    <source>
        <dbReference type="Proteomes" id="UP000558958"/>
    </source>
</evidence>
<dbReference type="AlphaFoldDB" id="A0A7K8Z922"/>
<gene>
    <name evidence="2" type="primary">Ervv1_2</name>
    <name evidence="2" type="ORF">SAKLUC_R15931</name>
</gene>
<dbReference type="PANTHER" id="PTHR10424:SF73">
    <property type="entry name" value="ENDOGENOUS RETROVIRUS GROUP FC1 ENV POLYPROTEIN-RELATED"/>
    <property type="match status" value="1"/>
</dbReference>
<keyword evidence="3" id="KW-1185">Reference proteome</keyword>
<sequence>GELEKAVVNTSAVIENIQNQTSDAIAALKEEVHSLSHVVLQNRMALNLLLAPQGDVCK</sequence>